<dbReference type="InterPro" id="IPR007768">
    <property type="entry name" value="Suppressor_of_fused"/>
</dbReference>
<keyword evidence="3" id="KW-1185">Reference proteome</keyword>
<dbReference type="PANTHER" id="PTHR10928">
    <property type="entry name" value="SUPPRESSOR OF FUSED"/>
    <property type="match status" value="1"/>
</dbReference>
<evidence type="ECO:0000259" key="1">
    <source>
        <dbReference type="Pfam" id="PF05076"/>
    </source>
</evidence>
<organism evidence="2 3">
    <name type="scientific">Marininema halotolerans</name>
    <dbReference type="NCBI Taxonomy" id="1155944"/>
    <lineage>
        <taxon>Bacteria</taxon>
        <taxon>Bacillati</taxon>
        <taxon>Bacillota</taxon>
        <taxon>Bacilli</taxon>
        <taxon>Bacillales</taxon>
        <taxon>Thermoactinomycetaceae</taxon>
        <taxon>Marininema</taxon>
    </lineage>
</organism>
<dbReference type="Proteomes" id="UP000198660">
    <property type="component" value="Unassembled WGS sequence"/>
</dbReference>
<evidence type="ECO:0000313" key="3">
    <source>
        <dbReference type="Proteomes" id="UP000198660"/>
    </source>
</evidence>
<dbReference type="SUPFAM" id="SSF103359">
    <property type="entry name" value="Suppressor of Fused, N-terminal domain"/>
    <property type="match status" value="1"/>
</dbReference>
<dbReference type="GO" id="GO:0005737">
    <property type="term" value="C:cytoplasm"/>
    <property type="evidence" value="ECO:0007669"/>
    <property type="project" value="TreeGrafter"/>
</dbReference>
<accession>A0A1I6PQA7</accession>
<dbReference type="OrthoDB" id="9023549at2"/>
<feature type="domain" description="Suppressor of fused-like" evidence="1">
    <location>
        <begin position="39"/>
        <end position="202"/>
    </location>
</feature>
<dbReference type="Pfam" id="PF05076">
    <property type="entry name" value="SUFU"/>
    <property type="match status" value="1"/>
</dbReference>
<reference evidence="3" key="1">
    <citation type="submission" date="2016-10" db="EMBL/GenBank/DDBJ databases">
        <authorList>
            <person name="Varghese N."/>
            <person name="Submissions S."/>
        </authorList>
    </citation>
    <scope>NUCLEOTIDE SEQUENCE [LARGE SCALE GENOMIC DNA]</scope>
    <source>
        <strain evidence="3">DSM 45789</strain>
    </source>
</reference>
<sequence length="352" mass="40183">MNKEEKTVGWDAIDAALKTIYPEDEPKHYAPMIPYSLGGDEPLNGISVYERIEPIPHWHYVTYGFSELFEKESENPAVSGYGFEFTFRLKKEAVHSEPPMWVSHFLNNLARYVFSSGNVFEVGHHMNLNGPIVVDEETEIQAITFVDDPELKPINTPNGRLAFLQIVGITLDEETAIKAWNSQNVMDLLLPYLPRYMTDISRTSLMEHDEVKHAVRQGIEKDGSSTAALIVDSMKWKKQRKFFGNSTYEVTLGAYKVGTIAQVIKGRLPKGKSLWLQCEDQYVKFLPAEKNAVEVRDGILQVKMEPQCFDSFLHYLIPKESTFDLPEFKGIQFKIIKSYIKNHEGEVIEVIG</sequence>
<dbReference type="InterPro" id="IPR037181">
    <property type="entry name" value="SUFU_N"/>
</dbReference>
<dbReference type="AlphaFoldDB" id="A0A1I6PQA7"/>
<dbReference type="PANTHER" id="PTHR10928:SF2">
    <property type="entry name" value="SUPPRESSOR OF FUSED HOMOLOG"/>
    <property type="match status" value="1"/>
</dbReference>
<dbReference type="InterPro" id="IPR017429">
    <property type="entry name" value="Suppressor_of_fused_bac"/>
</dbReference>
<evidence type="ECO:0000313" key="2">
    <source>
        <dbReference type="EMBL" id="SFS42225.1"/>
    </source>
</evidence>
<protein>
    <submittedName>
        <fullName evidence="2">Suppressor of fused protein (SUFU)</fullName>
    </submittedName>
</protein>
<dbReference type="RefSeq" id="WP_091833645.1">
    <property type="nucleotide sequence ID" value="NZ_FPAA01000002.1"/>
</dbReference>
<proteinExistence type="predicted"/>
<name>A0A1I6PQA7_9BACL</name>
<dbReference type="InterPro" id="IPR020941">
    <property type="entry name" value="SUFU-like_domain"/>
</dbReference>
<dbReference type="PIRSF" id="PIRSF038192">
    <property type="entry name" value="Txn_reg_BtrU_prd"/>
    <property type="match status" value="1"/>
</dbReference>
<gene>
    <name evidence="2" type="ORF">SAMN05444972_10256</name>
</gene>
<dbReference type="EMBL" id="FPAA01000002">
    <property type="protein sequence ID" value="SFS42225.1"/>
    <property type="molecule type" value="Genomic_DNA"/>
</dbReference>